<dbReference type="EMBL" id="LR862153">
    <property type="protein sequence ID" value="CAD1835083.1"/>
    <property type="molecule type" value="Genomic_DNA"/>
</dbReference>
<proteinExistence type="predicted"/>
<dbReference type="PANTHER" id="PTHR33527:SF53">
    <property type="entry name" value="OS10G0561000 PROTEIN"/>
    <property type="match status" value="1"/>
</dbReference>
<evidence type="ECO:0008006" key="2">
    <source>
        <dbReference type="Google" id="ProtNLM"/>
    </source>
</evidence>
<organism evidence="1">
    <name type="scientific">Ananas comosus var. bracteatus</name>
    <name type="common">red pineapple</name>
    <dbReference type="NCBI Taxonomy" id="296719"/>
    <lineage>
        <taxon>Eukaryota</taxon>
        <taxon>Viridiplantae</taxon>
        <taxon>Streptophyta</taxon>
        <taxon>Embryophyta</taxon>
        <taxon>Tracheophyta</taxon>
        <taxon>Spermatophyta</taxon>
        <taxon>Magnoliopsida</taxon>
        <taxon>Liliopsida</taxon>
        <taxon>Poales</taxon>
        <taxon>Bromeliaceae</taxon>
        <taxon>Bromelioideae</taxon>
        <taxon>Ananas</taxon>
    </lineage>
</organism>
<sequence>MYTAMVRPNLSPLDLKLFHKQERDFFHRLVVQLGQDQDRIKWVMALWLWFESIGHHEFIRHVSAYRDDDVVRRFLAEAGACLSRLSGRPIDPAQVDDQLPSTNSLISEPVDLRFFEYHKSEAAAGVRYFFDNVCEVIFDDELMERVARDAERPDNVHAMSSGFGEGTSLTPIGSRLSVLNPMARPWAPGMNHSPEDQRSMFITFSRGYPISREDIAEFFNSRYGPCVEVVMIERAPPGQPPMYGRLVFTSASMVAVVLNGQRTAKFVIKGKHLWARMYVPRYS</sequence>
<dbReference type="PANTHER" id="PTHR33527">
    <property type="entry name" value="OS07G0274300 PROTEIN"/>
    <property type="match status" value="1"/>
</dbReference>
<protein>
    <recommendedName>
        <fullName evidence="2">RRM domain-containing protein</fullName>
    </recommendedName>
</protein>
<accession>A0A6V7PWL1</accession>
<name>A0A6V7PWL1_ANACO</name>
<reference evidence="1" key="1">
    <citation type="submission" date="2020-07" db="EMBL/GenBank/DDBJ databases">
        <authorList>
            <person name="Lin J."/>
        </authorList>
    </citation>
    <scope>NUCLEOTIDE SEQUENCE</scope>
</reference>
<evidence type="ECO:0000313" key="1">
    <source>
        <dbReference type="EMBL" id="CAD1835083.1"/>
    </source>
</evidence>
<dbReference type="AlphaFoldDB" id="A0A6V7PWL1"/>
<gene>
    <name evidence="1" type="ORF">CB5_LOCUS18294</name>
</gene>